<feature type="transmembrane region" description="Helical" evidence="6">
    <location>
        <begin position="402"/>
        <end position="424"/>
    </location>
</feature>
<evidence type="ECO:0000256" key="4">
    <source>
        <dbReference type="ARBA" id="ARBA00023136"/>
    </source>
</evidence>
<keyword evidence="9" id="KW-1185">Reference proteome</keyword>
<name>A0A1Z5KQ08_FISSO</name>
<feature type="transmembrane region" description="Helical" evidence="6">
    <location>
        <begin position="276"/>
        <end position="296"/>
    </location>
</feature>
<evidence type="ECO:0000256" key="2">
    <source>
        <dbReference type="ARBA" id="ARBA00022692"/>
    </source>
</evidence>
<sequence>MTLRRRRSDNDVKSCWEVEATTPMTSRPHFSSPRSSSPRYEHSGLKKPRAVSLGSALEQERLLDTTTFSGYLSVPSYSQYQSRADRAEEETATEVPQILRFPERTYSQLIIETSEESPFLAVDDEYTEEFKCNSLADATNWFENFGINVLYGMINATIVLPVLLSFASIIYQDAFFSPFMPVLVKLTLSSGIIHQICFSSFSSLPFAVGQVQDAGLIFLHSMASYIVIYCRQNVPNCDDETLLTTVTILLALCTASLGCGLILIGRWKLAQYVQMLPTAVMGGYLAFIGYFCGLAGLKLMAGSPPEFTLQTILDKWPFLLPGVVGGLFIYVSVRRLRHMAVLPSCILLLLCLFYTALIISGTTVEEATRMGWIRSMERPPSWYHTWDYFRFDKVVWSVFPRLFPTLLGMIFVVALSSSLDVAAIELELKRPLDYNKELRMVGISNLVSGLTGGYTGSYIFSQTIFSLRAGIRSPIAGFALAAFQGVVFTLPFPVLSYIPNFFFGSLLVMICVDLMNEWLWEVRNRVKPAEYYVCIFTFVCCLFLAVETGICCGVAVFIGCKRFGVDVGENQEHADGHSIKETGHSNAVEHVITKPSENGSRL</sequence>
<dbReference type="OrthoDB" id="409725at2759"/>
<evidence type="ECO:0000256" key="6">
    <source>
        <dbReference type="SAM" id="Phobius"/>
    </source>
</evidence>
<gene>
    <name evidence="8" type="ORF">FisN_4Hh406</name>
</gene>
<accession>A0A1Z5KQ08</accession>
<comment type="subcellular location">
    <subcellularLocation>
        <location evidence="1">Membrane</location>
        <topology evidence="1">Multi-pass membrane protein</topology>
    </subcellularLocation>
</comment>
<dbReference type="EMBL" id="BDSP01000273">
    <property type="protein sequence ID" value="GAX28404.1"/>
    <property type="molecule type" value="Genomic_DNA"/>
</dbReference>
<feature type="transmembrane region" description="Helical" evidence="6">
    <location>
        <begin position="475"/>
        <end position="495"/>
    </location>
</feature>
<feature type="transmembrane region" description="Helical" evidence="6">
    <location>
        <begin position="149"/>
        <end position="171"/>
    </location>
</feature>
<dbReference type="InParanoid" id="A0A1Z5KQ08"/>
<protein>
    <recommendedName>
        <fullName evidence="7">SLC26A/SulP transporter domain-containing protein</fullName>
    </recommendedName>
</protein>
<keyword evidence="3 6" id="KW-1133">Transmembrane helix</keyword>
<feature type="region of interest" description="Disordered" evidence="5">
    <location>
        <begin position="19"/>
        <end position="48"/>
    </location>
</feature>
<feature type="transmembrane region" description="Helical" evidence="6">
    <location>
        <begin position="340"/>
        <end position="360"/>
    </location>
</feature>
<keyword evidence="4 6" id="KW-0472">Membrane</keyword>
<dbReference type="Pfam" id="PF00916">
    <property type="entry name" value="Sulfate_transp"/>
    <property type="match status" value="1"/>
</dbReference>
<dbReference type="GO" id="GO:0016020">
    <property type="term" value="C:membrane"/>
    <property type="evidence" value="ECO:0007669"/>
    <property type="project" value="UniProtKB-SubCell"/>
</dbReference>
<evidence type="ECO:0000256" key="5">
    <source>
        <dbReference type="SAM" id="MobiDB-lite"/>
    </source>
</evidence>
<dbReference type="Proteomes" id="UP000198406">
    <property type="component" value="Unassembled WGS sequence"/>
</dbReference>
<dbReference type="InterPro" id="IPR052706">
    <property type="entry name" value="Membrane-Transporter-like"/>
</dbReference>
<feature type="transmembrane region" description="Helical" evidence="6">
    <location>
        <begin position="316"/>
        <end position="333"/>
    </location>
</feature>
<comment type="caution">
    <text evidence="8">The sequence shown here is derived from an EMBL/GenBank/DDBJ whole genome shotgun (WGS) entry which is preliminary data.</text>
</comment>
<feature type="compositionally biased region" description="Low complexity" evidence="5">
    <location>
        <begin position="26"/>
        <end position="38"/>
    </location>
</feature>
<evidence type="ECO:0000313" key="8">
    <source>
        <dbReference type="EMBL" id="GAX28404.1"/>
    </source>
</evidence>
<feature type="transmembrane region" description="Helical" evidence="6">
    <location>
        <begin position="501"/>
        <end position="519"/>
    </location>
</feature>
<keyword evidence="2 6" id="KW-0812">Transmembrane</keyword>
<dbReference type="PANTHER" id="PTHR43310:SF2">
    <property type="entry name" value="SLC26A_SULP TRANSPORTER DOMAIN-CONTAINING PROTEIN"/>
    <property type="match status" value="1"/>
</dbReference>
<evidence type="ECO:0000256" key="1">
    <source>
        <dbReference type="ARBA" id="ARBA00004141"/>
    </source>
</evidence>
<dbReference type="InterPro" id="IPR011547">
    <property type="entry name" value="SLC26A/SulP_dom"/>
</dbReference>
<organism evidence="8 9">
    <name type="scientific">Fistulifera solaris</name>
    <name type="common">Oleaginous diatom</name>
    <dbReference type="NCBI Taxonomy" id="1519565"/>
    <lineage>
        <taxon>Eukaryota</taxon>
        <taxon>Sar</taxon>
        <taxon>Stramenopiles</taxon>
        <taxon>Ochrophyta</taxon>
        <taxon>Bacillariophyta</taxon>
        <taxon>Bacillariophyceae</taxon>
        <taxon>Bacillariophycidae</taxon>
        <taxon>Naviculales</taxon>
        <taxon>Naviculaceae</taxon>
        <taxon>Fistulifera</taxon>
    </lineage>
</organism>
<evidence type="ECO:0000256" key="3">
    <source>
        <dbReference type="ARBA" id="ARBA00022989"/>
    </source>
</evidence>
<evidence type="ECO:0000259" key="7">
    <source>
        <dbReference type="Pfam" id="PF00916"/>
    </source>
</evidence>
<dbReference type="PANTHER" id="PTHR43310">
    <property type="entry name" value="SULFATE TRANSPORTER YBAR-RELATED"/>
    <property type="match status" value="1"/>
</dbReference>
<feature type="transmembrane region" description="Helical" evidence="6">
    <location>
        <begin position="531"/>
        <end position="558"/>
    </location>
</feature>
<reference evidence="8 9" key="1">
    <citation type="journal article" date="2015" name="Plant Cell">
        <title>Oil accumulation by the oleaginous diatom Fistulifera solaris as revealed by the genome and transcriptome.</title>
        <authorList>
            <person name="Tanaka T."/>
            <person name="Maeda Y."/>
            <person name="Veluchamy A."/>
            <person name="Tanaka M."/>
            <person name="Abida H."/>
            <person name="Marechal E."/>
            <person name="Bowler C."/>
            <person name="Muto M."/>
            <person name="Sunaga Y."/>
            <person name="Tanaka M."/>
            <person name="Yoshino T."/>
            <person name="Taniguchi T."/>
            <person name="Fukuda Y."/>
            <person name="Nemoto M."/>
            <person name="Matsumoto M."/>
            <person name="Wong P.S."/>
            <person name="Aburatani S."/>
            <person name="Fujibuchi W."/>
        </authorList>
    </citation>
    <scope>NUCLEOTIDE SEQUENCE [LARGE SCALE GENOMIC DNA]</scope>
    <source>
        <strain evidence="8 9">JPCC DA0580</strain>
    </source>
</reference>
<feature type="domain" description="SLC26A/SulP transporter" evidence="7">
    <location>
        <begin position="149"/>
        <end position="537"/>
    </location>
</feature>
<proteinExistence type="predicted"/>
<evidence type="ECO:0000313" key="9">
    <source>
        <dbReference type="Proteomes" id="UP000198406"/>
    </source>
</evidence>
<feature type="transmembrane region" description="Helical" evidence="6">
    <location>
        <begin position="242"/>
        <end position="264"/>
    </location>
</feature>
<dbReference type="AlphaFoldDB" id="A0A1Z5KQ08"/>